<organism evidence="2 3">
    <name type="scientific">Snodgrassella alvi SCGC AB-598-J21</name>
    <dbReference type="NCBI Taxonomy" id="1385367"/>
    <lineage>
        <taxon>Bacteria</taxon>
        <taxon>Pseudomonadati</taxon>
        <taxon>Pseudomonadota</taxon>
        <taxon>Betaproteobacteria</taxon>
        <taxon>Neisseriales</taxon>
        <taxon>Neisseriaceae</taxon>
        <taxon>Snodgrassella</taxon>
    </lineage>
</organism>
<name>A0A074VXV3_9NEIS</name>
<dbReference type="EMBL" id="AVQL01000455">
    <property type="protein sequence ID" value="KEQ00104.1"/>
    <property type="molecule type" value="Genomic_DNA"/>
</dbReference>
<dbReference type="PROSITE" id="PS51257">
    <property type="entry name" value="PROKAR_LIPOPROTEIN"/>
    <property type="match status" value="1"/>
</dbReference>
<feature type="signal peptide" evidence="1">
    <location>
        <begin position="1"/>
        <end position="20"/>
    </location>
</feature>
<gene>
    <name evidence="2" type="ORF">SASC598J21_022170</name>
</gene>
<protein>
    <recommendedName>
        <fullName evidence="4">Lipoprotein</fullName>
    </recommendedName>
</protein>
<evidence type="ECO:0000313" key="3">
    <source>
        <dbReference type="Proteomes" id="UP000027644"/>
    </source>
</evidence>
<accession>A0A074VXV3</accession>
<dbReference type="AlphaFoldDB" id="A0A074VXV3"/>
<dbReference type="Proteomes" id="UP000027644">
    <property type="component" value="Unassembled WGS sequence"/>
</dbReference>
<evidence type="ECO:0008006" key="4">
    <source>
        <dbReference type="Google" id="ProtNLM"/>
    </source>
</evidence>
<evidence type="ECO:0000256" key="1">
    <source>
        <dbReference type="SAM" id="SignalP"/>
    </source>
</evidence>
<feature type="chain" id="PRO_5001700982" description="Lipoprotein" evidence="1">
    <location>
        <begin position="21"/>
        <end position="471"/>
    </location>
</feature>
<sequence>MKKILLVFLCLLLASCTLPVKPEDKFKTGDYVGGVKVLATNFNTKAKKLEQQNKPWKDKDILYLQVTVSGLVEMAQKNIQQAAVSDYDLRIKSYQLLLAMKTELEDKSYSTYIEKYLSLYTVDGLKESLAIQFYQQANAIVAANSADYLRKAKLYRQGYEYFNYKDIKKRADDNQNMYYKTAAQEYYTEAQANVRDKNYKQAADNFRKAHDVYQPLGNYKDSAKLAAIYEKKWRTAEAESHYQEAQGIVRKARLLSEYRQAAALFRAASDVYSPYGNTYKDSTRQAGVYERKGQVQIYIYGNEFLTYQISVVLQKSYVSFVTSPSAANLVIDVSMTRNHFQQYKENIETDDKYENLKVGTKKVADENGNMVDQSIYEDFYFKQYSVKTINEAVMNAEVHTSGLYELNRSYSGKSTSSQTYYWFDGHVPRKYTAYTKGTLLSRDEQLDEARTNLWSHMRGDIAEISRALANL</sequence>
<proteinExistence type="predicted"/>
<evidence type="ECO:0000313" key="2">
    <source>
        <dbReference type="EMBL" id="KEQ00104.1"/>
    </source>
</evidence>
<reference evidence="2 3" key="1">
    <citation type="journal article" date="2014" name="PLoS Genet.">
        <title>Hidden diversity in honey bee gut symbionts detected by single-cell genomics.</title>
        <authorList>
            <person name="Engel P."/>
            <person name="Stepanauskas R."/>
            <person name="Moran N."/>
        </authorList>
    </citation>
    <scope>NUCLEOTIDE SEQUENCE [LARGE SCALE GENOMIC DNA]</scope>
    <source>
        <strain evidence="2 3">SCGC AB-598-J21</strain>
    </source>
</reference>
<comment type="caution">
    <text evidence="2">The sequence shown here is derived from an EMBL/GenBank/DDBJ whole genome shotgun (WGS) entry which is preliminary data.</text>
</comment>
<keyword evidence="1" id="KW-0732">Signal</keyword>